<name>A0A0A1VW56_MICAE</name>
<dbReference type="Gene3D" id="3.40.50.150">
    <property type="entry name" value="Vaccinia Virus protein VP39"/>
    <property type="match status" value="1"/>
</dbReference>
<dbReference type="InterPro" id="IPR013217">
    <property type="entry name" value="Methyltransf_12"/>
</dbReference>
<evidence type="ECO:0000313" key="3">
    <source>
        <dbReference type="Proteomes" id="UP000030321"/>
    </source>
</evidence>
<evidence type="ECO:0000259" key="1">
    <source>
        <dbReference type="Pfam" id="PF08242"/>
    </source>
</evidence>
<dbReference type="Proteomes" id="UP000030321">
    <property type="component" value="Unassembled WGS sequence"/>
</dbReference>
<dbReference type="Pfam" id="PF08242">
    <property type="entry name" value="Methyltransf_12"/>
    <property type="match status" value="1"/>
</dbReference>
<dbReference type="InterPro" id="IPR029063">
    <property type="entry name" value="SAM-dependent_MTases_sf"/>
</dbReference>
<accession>A0A0A1VW56</accession>
<sequence>MVKYNLDQDRARRDRELFDAIALKYAKKDIYPPSRRARALRFVQTLNKIHLNNQSDILEVGCGAGFTAEYLRGRYGTYTGLDYSQELILSAQQRNRFSNASFQTADFFDYQTDHLYDVIFMIGVLHHMSDLPAALEKCLYLLKPGGFLVVNEPQDANPLFQYLRQVRTKMDKSYSAEQEQLDEAQLLKLFRSSGFVKTLSYPQGFFSTPFAEVMLSPQWLMNPISQAACLVDQVLEKYLSGIMSKIAWNIVVCGQKPF</sequence>
<gene>
    <name evidence="2" type="ORF">N44_03576</name>
</gene>
<dbReference type="EMBL" id="BBPA01000049">
    <property type="protein sequence ID" value="GAL93824.1"/>
    <property type="molecule type" value="Genomic_DNA"/>
</dbReference>
<comment type="caution">
    <text evidence="2">The sequence shown here is derived from an EMBL/GenBank/DDBJ whole genome shotgun (WGS) entry which is preliminary data.</text>
</comment>
<organism evidence="2 3">
    <name type="scientific">Microcystis aeruginosa NIES-44</name>
    <dbReference type="NCBI Taxonomy" id="449439"/>
    <lineage>
        <taxon>Bacteria</taxon>
        <taxon>Bacillati</taxon>
        <taxon>Cyanobacteriota</taxon>
        <taxon>Cyanophyceae</taxon>
        <taxon>Oscillatoriophycideae</taxon>
        <taxon>Chroococcales</taxon>
        <taxon>Microcystaceae</taxon>
        <taxon>Microcystis</taxon>
    </lineage>
</organism>
<reference evidence="3" key="1">
    <citation type="journal article" date="2015" name="Genome">
        <title>Whole Genome Sequence of the Non-Microcystin-Producing Microcystis aeruginosa Strain NIES-44.</title>
        <authorList>
            <person name="Okano K."/>
            <person name="Miyata N."/>
            <person name="Ozaki Y."/>
        </authorList>
    </citation>
    <scope>NUCLEOTIDE SEQUENCE [LARGE SCALE GENOMIC DNA]</scope>
    <source>
        <strain evidence="3">NIES-44</strain>
    </source>
</reference>
<dbReference type="PANTHER" id="PTHR43861">
    <property type="entry name" value="TRANS-ACONITATE 2-METHYLTRANSFERASE-RELATED"/>
    <property type="match status" value="1"/>
</dbReference>
<dbReference type="RefSeq" id="WP_045359726.1">
    <property type="nucleotide sequence ID" value="NZ_BBPA01000049.1"/>
</dbReference>
<proteinExistence type="predicted"/>
<evidence type="ECO:0000313" key="2">
    <source>
        <dbReference type="EMBL" id="GAL93824.1"/>
    </source>
</evidence>
<protein>
    <recommendedName>
        <fullName evidence="1">Methyltransferase type 12 domain-containing protein</fullName>
    </recommendedName>
</protein>
<dbReference type="AlphaFoldDB" id="A0A0A1VW56"/>
<feature type="domain" description="Methyltransferase type 12" evidence="1">
    <location>
        <begin position="58"/>
        <end position="148"/>
    </location>
</feature>
<dbReference type="SUPFAM" id="SSF53335">
    <property type="entry name" value="S-adenosyl-L-methionine-dependent methyltransferases"/>
    <property type="match status" value="1"/>
</dbReference>
<dbReference type="CDD" id="cd02440">
    <property type="entry name" value="AdoMet_MTases"/>
    <property type="match status" value="1"/>
</dbReference>